<evidence type="ECO:0000256" key="1">
    <source>
        <dbReference type="SAM" id="MobiDB-lite"/>
    </source>
</evidence>
<feature type="compositionally biased region" description="Polar residues" evidence="1">
    <location>
        <begin position="8"/>
        <end position="20"/>
    </location>
</feature>
<sequence>MSEKKNIIQKTTQKHYNQPKQQDKNSEIDSKDTEIGPYHHTTRDRDMNLMTMATNREKDRDQEVIQERENTIIPERLEQMRIEIIMDLKH</sequence>
<organism evidence="2 3">
    <name type="scientific">Streblomastix strix</name>
    <dbReference type="NCBI Taxonomy" id="222440"/>
    <lineage>
        <taxon>Eukaryota</taxon>
        <taxon>Metamonada</taxon>
        <taxon>Preaxostyla</taxon>
        <taxon>Oxymonadida</taxon>
        <taxon>Streblomastigidae</taxon>
        <taxon>Streblomastix</taxon>
    </lineage>
</organism>
<reference evidence="2 3" key="1">
    <citation type="submission" date="2019-03" db="EMBL/GenBank/DDBJ databases">
        <title>Single cell metagenomics reveals metabolic interactions within the superorganism composed of flagellate Streblomastix strix and complex community of Bacteroidetes bacteria on its surface.</title>
        <authorList>
            <person name="Treitli S.C."/>
            <person name="Kolisko M."/>
            <person name="Husnik F."/>
            <person name="Keeling P."/>
            <person name="Hampl V."/>
        </authorList>
    </citation>
    <scope>NUCLEOTIDE SEQUENCE [LARGE SCALE GENOMIC DNA]</scope>
    <source>
        <strain evidence="2">ST1C</strain>
    </source>
</reference>
<evidence type="ECO:0000313" key="2">
    <source>
        <dbReference type="EMBL" id="KAA6356821.1"/>
    </source>
</evidence>
<feature type="region of interest" description="Disordered" evidence="1">
    <location>
        <begin position="1"/>
        <end position="43"/>
    </location>
</feature>
<dbReference type="AlphaFoldDB" id="A0A5J4TH00"/>
<dbReference type="Proteomes" id="UP000324800">
    <property type="component" value="Unassembled WGS sequence"/>
</dbReference>
<comment type="caution">
    <text evidence="2">The sequence shown here is derived from an EMBL/GenBank/DDBJ whole genome shotgun (WGS) entry which is preliminary data.</text>
</comment>
<protein>
    <submittedName>
        <fullName evidence="2">Uncharacterized protein</fullName>
    </submittedName>
</protein>
<accession>A0A5J4TH00</accession>
<dbReference type="EMBL" id="SNRW01032356">
    <property type="protein sequence ID" value="KAA6356821.1"/>
    <property type="molecule type" value="Genomic_DNA"/>
</dbReference>
<name>A0A5J4TH00_9EUKA</name>
<feature type="non-terminal residue" evidence="2">
    <location>
        <position position="90"/>
    </location>
</feature>
<feature type="compositionally biased region" description="Basic and acidic residues" evidence="1">
    <location>
        <begin position="21"/>
        <end position="34"/>
    </location>
</feature>
<proteinExistence type="predicted"/>
<evidence type="ECO:0000313" key="3">
    <source>
        <dbReference type="Proteomes" id="UP000324800"/>
    </source>
</evidence>
<gene>
    <name evidence="2" type="ORF">EZS28_047651</name>
</gene>